<protein>
    <submittedName>
        <fullName evidence="1">SAM-dependent methyltransferase</fullName>
    </submittedName>
</protein>
<evidence type="ECO:0000313" key="2">
    <source>
        <dbReference type="Proteomes" id="UP001549320"/>
    </source>
</evidence>
<proteinExistence type="predicted"/>
<accession>A0ABV2QFT2</accession>
<dbReference type="EMBL" id="JBEPSH010000012">
    <property type="protein sequence ID" value="MET4579884.1"/>
    <property type="molecule type" value="Genomic_DNA"/>
</dbReference>
<keyword evidence="2" id="KW-1185">Reference proteome</keyword>
<gene>
    <name evidence="1" type="ORF">ABIE13_005021</name>
</gene>
<comment type="caution">
    <text evidence="1">The sequence shown here is derived from an EMBL/GenBank/DDBJ whole genome shotgun (WGS) entry which is preliminary data.</text>
</comment>
<keyword evidence="1" id="KW-0808">Transferase</keyword>
<keyword evidence="1" id="KW-0489">Methyltransferase</keyword>
<evidence type="ECO:0000313" key="1">
    <source>
        <dbReference type="EMBL" id="MET4579884.1"/>
    </source>
</evidence>
<dbReference type="GO" id="GO:0008168">
    <property type="term" value="F:methyltransferase activity"/>
    <property type="evidence" value="ECO:0007669"/>
    <property type="project" value="UniProtKB-KW"/>
</dbReference>
<dbReference type="Pfam" id="PF13489">
    <property type="entry name" value="Methyltransf_23"/>
    <property type="match status" value="1"/>
</dbReference>
<sequence>MSHPQQLFFVSGVKQFLPDFFAGKKVLEVGSLDLNGSVRQFFTDCAYEGLDVGAGPGVDTVCPGQDYGAPADAFDVVISSEMMEHNPAWRKTFLNMLRVVRPGGLMVLTCATTGRRQHGTTAYSPTDSPLTNEQGSDYYRNLTQSDIAGLVNLDSWFSTWHFYEDHTSHDLYFFGLALEASSEDIRRGTELAKAFTDYYFKRNILGLQ</sequence>
<dbReference type="InterPro" id="IPR029063">
    <property type="entry name" value="SAM-dependent_MTases_sf"/>
</dbReference>
<dbReference type="Gene3D" id="3.40.50.150">
    <property type="entry name" value="Vaccinia Virus protein VP39"/>
    <property type="match status" value="1"/>
</dbReference>
<dbReference type="SUPFAM" id="SSF53335">
    <property type="entry name" value="S-adenosyl-L-methionine-dependent methyltransferases"/>
    <property type="match status" value="1"/>
</dbReference>
<dbReference type="RefSeq" id="WP_354448397.1">
    <property type="nucleotide sequence ID" value="NZ_JBEPSH010000012.1"/>
</dbReference>
<dbReference type="Proteomes" id="UP001549320">
    <property type="component" value="Unassembled WGS sequence"/>
</dbReference>
<name>A0ABV2QFT2_9BURK</name>
<dbReference type="GO" id="GO:0032259">
    <property type="term" value="P:methylation"/>
    <property type="evidence" value="ECO:0007669"/>
    <property type="project" value="UniProtKB-KW"/>
</dbReference>
<organism evidence="1 2">
    <name type="scientific">Ottowia thiooxydans</name>
    <dbReference type="NCBI Taxonomy" id="219182"/>
    <lineage>
        <taxon>Bacteria</taxon>
        <taxon>Pseudomonadati</taxon>
        <taxon>Pseudomonadota</taxon>
        <taxon>Betaproteobacteria</taxon>
        <taxon>Burkholderiales</taxon>
        <taxon>Comamonadaceae</taxon>
        <taxon>Ottowia</taxon>
    </lineage>
</organism>
<reference evidence="1 2" key="1">
    <citation type="submission" date="2024-06" db="EMBL/GenBank/DDBJ databases">
        <title>Sorghum-associated microbial communities from plants grown in Nebraska, USA.</title>
        <authorList>
            <person name="Schachtman D."/>
        </authorList>
    </citation>
    <scope>NUCLEOTIDE SEQUENCE [LARGE SCALE GENOMIC DNA]</scope>
    <source>
        <strain evidence="1 2">2709</strain>
    </source>
</reference>